<dbReference type="AlphaFoldDB" id="A0A7K1FW26"/>
<keyword evidence="3" id="KW-1185">Reference proteome</keyword>
<dbReference type="Gene3D" id="3.40.50.300">
    <property type="entry name" value="P-loop containing nucleotide triphosphate hydrolases"/>
    <property type="match status" value="1"/>
</dbReference>
<name>A0A7K1FW26_9ACTN</name>
<dbReference type="SUPFAM" id="SSF52540">
    <property type="entry name" value="P-loop containing nucleoside triphosphate hydrolases"/>
    <property type="match status" value="1"/>
</dbReference>
<keyword evidence="2" id="KW-0808">Transferase</keyword>
<dbReference type="GO" id="GO:0016301">
    <property type="term" value="F:kinase activity"/>
    <property type="evidence" value="ECO:0007669"/>
    <property type="project" value="UniProtKB-KW"/>
</dbReference>
<dbReference type="EMBL" id="WLYK01000019">
    <property type="protein sequence ID" value="MTD17413.1"/>
    <property type="molecule type" value="Genomic_DNA"/>
</dbReference>
<feature type="region of interest" description="Disordered" evidence="1">
    <location>
        <begin position="137"/>
        <end position="177"/>
    </location>
</feature>
<gene>
    <name evidence="2" type="ORF">GIS00_26120</name>
</gene>
<dbReference type="Proteomes" id="UP000460221">
    <property type="component" value="Unassembled WGS sequence"/>
</dbReference>
<comment type="caution">
    <text evidence="2">The sequence shown here is derived from an EMBL/GenBank/DDBJ whole genome shotgun (WGS) entry which is preliminary data.</text>
</comment>
<dbReference type="InterPro" id="IPR027417">
    <property type="entry name" value="P-loop_NTPase"/>
</dbReference>
<feature type="compositionally biased region" description="Basic and acidic residues" evidence="1">
    <location>
        <begin position="137"/>
        <end position="163"/>
    </location>
</feature>
<sequence>MTLAAPPRLGSVRLVAVDGPSGSGKTTFATALAGEFRRRGIRRAVFSTDLLATWDDPFGWWPRLEVGVLQPLSRGEDGAVVVQDWSSGVPRPGRTVTVRLPEVLVLEGVSAGRSAVSDRTSALIWVEIPSTAERLARSVGRDGESERDHLTRWQQDETGHFARDLTSSRADLTVRPD</sequence>
<reference evidence="2 3" key="1">
    <citation type="submission" date="2019-11" db="EMBL/GenBank/DDBJ databases">
        <authorList>
            <person name="Jiang L.-Q."/>
        </authorList>
    </citation>
    <scope>NUCLEOTIDE SEQUENCE [LARGE SCALE GENOMIC DNA]</scope>
    <source>
        <strain evidence="2 3">YIM 132087</strain>
    </source>
</reference>
<evidence type="ECO:0000313" key="2">
    <source>
        <dbReference type="EMBL" id="MTD17413.1"/>
    </source>
</evidence>
<organism evidence="2 3">
    <name type="scientific">Nakamurella alba</name>
    <dbReference type="NCBI Taxonomy" id="2665158"/>
    <lineage>
        <taxon>Bacteria</taxon>
        <taxon>Bacillati</taxon>
        <taxon>Actinomycetota</taxon>
        <taxon>Actinomycetes</taxon>
        <taxon>Nakamurellales</taxon>
        <taxon>Nakamurellaceae</taxon>
        <taxon>Nakamurella</taxon>
    </lineage>
</organism>
<proteinExistence type="predicted"/>
<accession>A0A7K1FW26</accession>
<protein>
    <submittedName>
        <fullName evidence="2">Uridine kinase</fullName>
    </submittedName>
</protein>
<evidence type="ECO:0000313" key="3">
    <source>
        <dbReference type="Proteomes" id="UP000460221"/>
    </source>
</evidence>
<evidence type="ECO:0000256" key="1">
    <source>
        <dbReference type="SAM" id="MobiDB-lite"/>
    </source>
</evidence>
<keyword evidence="2" id="KW-0418">Kinase</keyword>